<keyword evidence="2" id="KW-1185">Reference proteome</keyword>
<dbReference type="EMBL" id="JAOWRF010000083">
    <property type="protein sequence ID" value="MCV3212938.1"/>
    <property type="molecule type" value="Genomic_DNA"/>
</dbReference>
<sequence length="48" mass="5342">MWAGVVPLQLVAGEAIADSHFQPGLLHRLPRHSLHPRADKIKCINYAN</sequence>
<gene>
    <name evidence="1" type="ORF">OGM63_05240</name>
</gene>
<accession>A0ABT3AUX9</accession>
<evidence type="ECO:0000313" key="1">
    <source>
        <dbReference type="EMBL" id="MCV3212938.1"/>
    </source>
</evidence>
<dbReference type="RefSeq" id="WP_263744440.1">
    <property type="nucleotide sequence ID" value="NZ_JAOWRF010000083.1"/>
</dbReference>
<organism evidence="1 2">
    <name type="scientific">Plectonema radiosum NIES-515</name>
    <dbReference type="NCBI Taxonomy" id="2986073"/>
    <lineage>
        <taxon>Bacteria</taxon>
        <taxon>Bacillati</taxon>
        <taxon>Cyanobacteriota</taxon>
        <taxon>Cyanophyceae</taxon>
        <taxon>Oscillatoriophycideae</taxon>
        <taxon>Oscillatoriales</taxon>
        <taxon>Microcoleaceae</taxon>
        <taxon>Plectonema</taxon>
    </lineage>
</organism>
<proteinExistence type="predicted"/>
<evidence type="ECO:0000313" key="2">
    <source>
        <dbReference type="Proteomes" id="UP001526143"/>
    </source>
</evidence>
<comment type="caution">
    <text evidence="1">The sequence shown here is derived from an EMBL/GenBank/DDBJ whole genome shotgun (WGS) entry which is preliminary data.</text>
</comment>
<protein>
    <submittedName>
        <fullName evidence="1">Uncharacterized protein</fullName>
    </submittedName>
</protein>
<reference evidence="1 2" key="1">
    <citation type="submission" date="2022-10" db="EMBL/GenBank/DDBJ databases">
        <title>Identification of biosynthetic pathway for the production of the potent trypsin inhibitor radiosumin.</title>
        <authorList>
            <person name="Fewer D.P."/>
            <person name="Delbaje E."/>
            <person name="Ouyang X."/>
            <person name="Agostino P.D."/>
            <person name="Wahlsten M."/>
            <person name="Jokela J."/>
            <person name="Permi P."/>
            <person name="Haapaniemi E."/>
            <person name="Koistinen H."/>
        </authorList>
    </citation>
    <scope>NUCLEOTIDE SEQUENCE [LARGE SCALE GENOMIC DNA]</scope>
    <source>
        <strain evidence="1 2">NIES-515</strain>
    </source>
</reference>
<name>A0ABT3AUX9_9CYAN</name>
<dbReference type="Proteomes" id="UP001526143">
    <property type="component" value="Unassembled WGS sequence"/>
</dbReference>